<protein>
    <submittedName>
        <fullName evidence="1">Uncharacterized protein</fullName>
    </submittedName>
</protein>
<accession>A0A4Y2K7B0</accession>
<gene>
    <name evidence="1" type="ORF">AVEN_37175_1</name>
</gene>
<keyword evidence="2" id="KW-1185">Reference proteome</keyword>
<dbReference type="EMBL" id="BGPR01004254">
    <property type="protein sequence ID" value="GBM97635.1"/>
    <property type="molecule type" value="Genomic_DNA"/>
</dbReference>
<evidence type="ECO:0000313" key="1">
    <source>
        <dbReference type="EMBL" id="GBM97635.1"/>
    </source>
</evidence>
<sequence>MFVPNFIALKSNGLPCRELTHTHSPLFLVDNSTVAAILGIVPNACLGSASLEALESLVLKIREASRKIKPSLCQTIKDGQLLRSGALGVYSGTPGWVGRCHFFRTLTTGKLTSPNPTRGTRIDPLELGELFNAVEPSELCDLLYS</sequence>
<reference evidence="1 2" key="1">
    <citation type="journal article" date="2019" name="Sci. Rep.">
        <title>Orb-weaving spider Araneus ventricosus genome elucidates the spidroin gene catalogue.</title>
        <authorList>
            <person name="Kono N."/>
            <person name="Nakamura H."/>
            <person name="Ohtoshi R."/>
            <person name="Moran D.A.P."/>
            <person name="Shinohara A."/>
            <person name="Yoshida Y."/>
            <person name="Fujiwara M."/>
            <person name="Mori M."/>
            <person name="Tomita M."/>
            <person name="Arakawa K."/>
        </authorList>
    </citation>
    <scope>NUCLEOTIDE SEQUENCE [LARGE SCALE GENOMIC DNA]</scope>
</reference>
<evidence type="ECO:0000313" key="2">
    <source>
        <dbReference type="Proteomes" id="UP000499080"/>
    </source>
</evidence>
<proteinExistence type="predicted"/>
<dbReference type="Proteomes" id="UP000499080">
    <property type="component" value="Unassembled WGS sequence"/>
</dbReference>
<organism evidence="1 2">
    <name type="scientific">Araneus ventricosus</name>
    <name type="common">Orbweaver spider</name>
    <name type="synonym">Epeira ventricosa</name>
    <dbReference type="NCBI Taxonomy" id="182803"/>
    <lineage>
        <taxon>Eukaryota</taxon>
        <taxon>Metazoa</taxon>
        <taxon>Ecdysozoa</taxon>
        <taxon>Arthropoda</taxon>
        <taxon>Chelicerata</taxon>
        <taxon>Arachnida</taxon>
        <taxon>Araneae</taxon>
        <taxon>Araneomorphae</taxon>
        <taxon>Entelegynae</taxon>
        <taxon>Araneoidea</taxon>
        <taxon>Araneidae</taxon>
        <taxon>Araneus</taxon>
    </lineage>
</organism>
<name>A0A4Y2K7B0_ARAVE</name>
<comment type="caution">
    <text evidence="1">The sequence shown here is derived from an EMBL/GenBank/DDBJ whole genome shotgun (WGS) entry which is preliminary data.</text>
</comment>
<dbReference type="AlphaFoldDB" id="A0A4Y2K7B0"/>